<dbReference type="OrthoDB" id="5791451at2759"/>
<dbReference type="Proteomes" id="UP000582659">
    <property type="component" value="Unassembled WGS sequence"/>
</dbReference>
<evidence type="ECO:0000313" key="3">
    <source>
        <dbReference type="EMBL" id="CAD5209271.1"/>
    </source>
</evidence>
<evidence type="ECO:0000256" key="2">
    <source>
        <dbReference type="SAM" id="SignalP"/>
    </source>
</evidence>
<dbReference type="EMBL" id="CAJFCV020000001">
    <property type="protein sequence ID" value="CAG9084176.1"/>
    <property type="molecule type" value="Genomic_DNA"/>
</dbReference>
<keyword evidence="4" id="KW-1185">Reference proteome</keyword>
<keyword evidence="1" id="KW-1133">Transmembrane helix</keyword>
<feature type="signal peptide" evidence="2">
    <location>
        <begin position="1"/>
        <end position="16"/>
    </location>
</feature>
<dbReference type="EMBL" id="CAJFDI010000001">
    <property type="protein sequence ID" value="CAD5209271.1"/>
    <property type="molecule type" value="Genomic_DNA"/>
</dbReference>
<name>A0A811K0V1_BURXY</name>
<organism evidence="3 4">
    <name type="scientific">Bursaphelenchus xylophilus</name>
    <name type="common">Pinewood nematode worm</name>
    <name type="synonym">Aphelenchoides xylophilus</name>
    <dbReference type="NCBI Taxonomy" id="6326"/>
    <lineage>
        <taxon>Eukaryota</taxon>
        <taxon>Metazoa</taxon>
        <taxon>Ecdysozoa</taxon>
        <taxon>Nematoda</taxon>
        <taxon>Chromadorea</taxon>
        <taxon>Rhabditida</taxon>
        <taxon>Tylenchina</taxon>
        <taxon>Tylenchomorpha</taxon>
        <taxon>Aphelenchoidea</taxon>
        <taxon>Aphelenchoididae</taxon>
        <taxon>Bursaphelenchus</taxon>
    </lineage>
</organism>
<protein>
    <submittedName>
        <fullName evidence="3">(pine wood nematode) hypothetical protein</fullName>
    </submittedName>
</protein>
<dbReference type="Proteomes" id="UP000659654">
    <property type="component" value="Unassembled WGS sequence"/>
</dbReference>
<evidence type="ECO:0000313" key="4">
    <source>
        <dbReference type="Proteomes" id="UP000659654"/>
    </source>
</evidence>
<sequence>MLFLWLVLSLLPISVASNYAALIFPFANASQIRRAYSIGAEARHNLSKEIDVERDESAKMELFAHHFMSCSTVGNELQEYIDSLLDIQSQGHSPKESLKKKILQAAGFDAISSNLFIMNYKDIEKTINTACLKNELQLQCAYGFMNDYDKIQEHITELKKTDGNLKVMFEKECKNPQLSPKLYSCIGKHVHFVKNQCALPFLKYNQTRRAVNNKIEVISQVSHRTLNKILTRYERTADEDLLIEANNQLRGALREVSFLEDQKCVQFLELSACFEVQMANYCGQDTLNVLDTVLRDCGSLPAYERVVMDVDSNITSGQGSSFNYSFDYSDFDSKALVPKAQEIDNFTACAKTTDFVPLLMTTIEAQYYRYSSYRPNLVALYQFLWLQALTLAVFVFNVAIFCMSVRKKREENFVTDPEPSFLTRRQMIKFCVFVICTTWLQYPTNYLLPTEVFDFEFDPEMSLKLLPTIQPYIKRMIDFHVYLTFLKPFCETMACLLFLCTK</sequence>
<gene>
    <name evidence="3" type="ORF">BXYJ_LOCUS1359</name>
</gene>
<evidence type="ECO:0000256" key="1">
    <source>
        <dbReference type="SAM" id="Phobius"/>
    </source>
</evidence>
<proteinExistence type="predicted"/>
<accession>A0A811K0V1</accession>
<feature type="transmembrane region" description="Helical" evidence="1">
    <location>
        <begin position="383"/>
        <end position="405"/>
    </location>
</feature>
<dbReference type="SMR" id="A0A811K0V1"/>
<keyword evidence="2" id="KW-0732">Signal</keyword>
<dbReference type="AlphaFoldDB" id="A0A811K0V1"/>
<feature type="chain" id="PRO_5036220832" evidence="2">
    <location>
        <begin position="17"/>
        <end position="502"/>
    </location>
</feature>
<reference evidence="3" key="1">
    <citation type="submission" date="2020-09" db="EMBL/GenBank/DDBJ databases">
        <authorList>
            <person name="Kikuchi T."/>
        </authorList>
    </citation>
    <scope>NUCLEOTIDE SEQUENCE</scope>
    <source>
        <strain evidence="3">Ka4C1</strain>
    </source>
</reference>
<comment type="caution">
    <text evidence="3">The sequence shown here is derived from an EMBL/GenBank/DDBJ whole genome shotgun (WGS) entry which is preliminary data.</text>
</comment>
<keyword evidence="1" id="KW-0812">Transmembrane</keyword>
<keyword evidence="1" id="KW-0472">Membrane</keyword>